<evidence type="ECO:0000256" key="2">
    <source>
        <dbReference type="ARBA" id="ARBA00022679"/>
    </source>
</evidence>
<organism evidence="4 5">
    <name type="scientific">Frankia canadensis</name>
    <dbReference type="NCBI Taxonomy" id="1836972"/>
    <lineage>
        <taxon>Bacteria</taxon>
        <taxon>Bacillati</taxon>
        <taxon>Actinomycetota</taxon>
        <taxon>Actinomycetes</taxon>
        <taxon>Frankiales</taxon>
        <taxon>Frankiaceae</taxon>
        <taxon>Frankia</taxon>
    </lineage>
</organism>
<keyword evidence="1 4" id="KW-0489">Methyltransferase</keyword>
<dbReference type="PANTHER" id="PTHR10509">
    <property type="entry name" value="O-METHYLTRANSFERASE-RELATED"/>
    <property type="match status" value="1"/>
</dbReference>
<proteinExistence type="predicted"/>
<reference evidence="4 5" key="1">
    <citation type="submission" date="2017-06" db="EMBL/GenBank/DDBJ databases">
        <authorList>
            <person name="Kim H.J."/>
            <person name="Triplett B.A."/>
        </authorList>
    </citation>
    <scope>NUCLEOTIDE SEQUENCE [LARGE SCALE GENOMIC DNA]</scope>
    <source>
        <strain evidence="4">FRACA_ARgP5</strain>
    </source>
</reference>
<dbReference type="Pfam" id="PF01596">
    <property type="entry name" value="Methyltransf_3"/>
    <property type="match status" value="1"/>
</dbReference>
<dbReference type="PANTHER" id="PTHR10509:SF14">
    <property type="entry name" value="CAFFEOYL-COA O-METHYLTRANSFERASE 3-RELATED"/>
    <property type="match status" value="1"/>
</dbReference>
<dbReference type="GO" id="GO:0008757">
    <property type="term" value="F:S-adenosylmethionine-dependent methyltransferase activity"/>
    <property type="evidence" value="ECO:0007669"/>
    <property type="project" value="TreeGrafter"/>
</dbReference>
<keyword evidence="3" id="KW-0949">S-adenosyl-L-methionine</keyword>
<evidence type="ECO:0000313" key="5">
    <source>
        <dbReference type="Proteomes" id="UP000234331"/>
    </source>
</evidence>
<evidence type="ECO:0000313" key="4">
    <source>
        <dbReference type="EMBL" id="SNQ51269.1"/>
    </source>
</evidence>
<keyword evidence="2 4" id="KW-0808">Transferase</keyword>
<evidence type="ECO:0000256" key="3">
    <source>
        <dbReference type="ARBA" id="ARBA00022691"/>
    </source>
</evidence>
<dbReference type="AlphaFoldDB" id="A0A2I2L036"/>
<sequence>MSNPADQWATVDDYLVRAVVDEDDALRAARTASQAAGLPSIEVTANQGALLSLFVRMVGGRRVLEVGTLGGYSTIWLARGAGPDGHVVTLELEPHHAQVARQNLDNAGVGDRVEIVVGPAADTLDALVAAGNTDPFDLVFLDADKQNNARYLRAALSLTRPGSAIVVDNVVRAGAVADPAAADDRAQGSRELLDLVRAEPRLTATALQTVGSKGWDGFVLAVVNQGRALQL</sequence>
<dbReference type="InterPro" id="IPR029063">
    <property type="entry name" value="SAM-dependent_MTases_sf"/>
</dbReference>
<name>A0A2I2L036_9ACTN</name>
<dbReference type="PROSITE" id="PS51682">
    <property type="entry name" value="SAM_OMT_I"/>
    <property type="match status" value="1"/>
</dbReference>
<dbReference type="OrthoDB" id="9799672at2"/>
<dbReference type="RefSeq" id="WP_101835079.1">
    <property type="nucleotide sequence ID" value="NZ_FZMO01000532.1"/>
</dbReference>
<keyword evidence="5" id="KW-1185">Reference proteome</keyword>
<dbReference type="Proteomes" id="UP000234331">
    <property type="component" value="Unassembled WGS sequence"/>
</dbReference>
<dbReference type="Gene3D" id="3.40.50.150">
    <property type="entry name" value="Vaccinia Virus protein VP39"/>
    <property type="match status" value="1"/>
</dbReference>
<dbReference type="InterPro" id="IPR002935">
    <property type="entry name" value="SAM_O-MeTrfase"/>
</dbReference>
<protein>
    <submittedName>
        <fullName evidence="4">Putative O-methyltransferase</fullName>
    </submittedName>
</protein>
<dbReference type="SUPFAM" id="SSF53335">
    <property type="entry name" value="S-adenosyl-L-methionine-dependent methyltransferases"/>
    <property type="match status" value="1"/>
</dbReference>
<dbReference type="CDD" id="cd02440">
    <property type="entry name" value="AdoMet_MTases"/>
    <property type="match status" value="1"/>
</dbReference>
<dbReference type="GO" id="GO:0032259">
    <property type="term" value="P:methylation"/>
    <property type="evidence" value="ECO:0007669"/>
    <property type="project" value="UniProtKB-KW"/>
</dbReference>
<dbReference type="EMBL" id="FZMO01000532">
    <property type="protein sequence ID" value="SNQ51269.1"/>
    <property type="molecule type" value="Genomic_DNA"/>
</dbReference>
<dbReference type="InterPro" id="IPR050362">
    <property type="entry name" value="Cation-dep_OMT"/>
</dbReference>
<evidence type="ECO:0000256" key="1">
    <source>
        <dbReference type="ARBA" id="ARBA00022603"/>
    </source>
</evidence>
<gene>
    <name evidence="4" type="ORF">FRACA_660001</name>
</gene>
<dbReference type="GO" id="GO:0008171">
    <property type="term" value="F:O-methyltransferase activity"/>
    <property type="evidence" value="ECO:0007669"/>
    <property type="project" value="InterPro"/>
</dbReference>
<accession>A0A2I2L036</accession>